<keyword evidence="2" id="KW-1185">Reference proteome</keyword>
<dbReference type="Proteomes" id="UP001500968">
    <property type="component" value="Unassembled WGS sequence"/>
</dbReference>
<dbReference type="EMBL" id="BAABCR010000015">
    <property type="protein sequence ID" value="GAA4035075.1"/>
    <property type="molecule type" value="Genomic_DNA"/>
</dbReference>
<reference evidence="2" key="1">
    <citation type="journal article" date="2019" name="Int. J. Syst. Evol. Microbiol.">
        <title>The Global Catalogue of Microorganisms (GCM) 10K type strain sequencing project: providing services to taxonomists for standard genome sequencing and annotation.</title>
        <authorList>
            <consortium name="The Broad Institute Genomics Platform"/>
            <consortium name="The Broad Institute Genome Sequencing Center for Infectious Disease"/>
            <person name="Wu L."/>
            <person name="Ma J."/>
        </authorList>
    </citation>
    <scope>NUCLEOTIDE SEQUENCE [LARGE SCALE GENOMIC DNA]</scope>
    <source>
        <strain evidence="2">JCM 17064</strain>
    </source>
</reference>
<comment type="caution">
    <text evidence="1">The sequence shown here is derived from an EMBL/GenBank/DDBJ whole genome shotgun (WGS) entry which is preliminary data.</text>
</comment>
<evidence type="ECO:0000313" key="1">
    <source>
        <dbReference type="EMBL" id="GAA4035075.1"/>
    </source>
</evidence>
<dbReference type="RefSeq" id="WP_324689800.1">
    <property type="nucleotide sequence ID" value="NZ_BAABCR010000015.1"/>
</dbReference>
<accession>A0ABP7U350</accession>
<proteinExistence type="predicted"/>
<protein>
    <submittedName>
        <fullName evidence="1">Uncharacterized protein</fullName>
    </submittedName>
</protein>
<organism evidence="1 2">
    <name type="scientific">Flavobacterium cheonhonense</name>
    <dbReference type="NCBI Taxonomy" id="706185"/>
    <lineage>
        <taxon>Bacteria</taxon>
        <taxon>Pseudomonadati</taxon>
        <taxon>Bacteroidota</taxon>
        <taxon>Flavobacteriia</taxon>
        <taxon>Flavobacteriales</taxon>
        <taxon>Flavobacteriaceae</taxon>
        <taxon>Flavobacterium</taxon>
    </lineage>
</organism>
<evidence type="ECO:0000313" key="2">
    <source>
        <dbReference type="Proteomes" id="UP001500968"/>
    </source>
</evidence>
<gene>
    <name evidence="1" type="ORF">GCM10022386_20270</name>
</gene>
<name>A0ABP7U350_9FLAO</name>
<sequence length="314" mass="35447">MKKRVEAELISIAHRILKLKNKSDVDQLYKETQKLYETLSVLKFYQDNYEVLKSEVDAAELEEKLETAFDVETPQAIMAEVKAELVVETEAPAVEVETLAAEEAQEEPVVTEAETEVETVVEEEVEEEAEEEVEEEVAEMAPEVAAEPAATEAPLFTPIFELAEEEAEEEAPAAEAASELKPDTKHIALEDLLGENYVDPIFVKPNEVSLFPTETKAEIVPEPEIEQSKPAASLNSAFAKTIEIGLNDRIAFVNHLFGESNEDFNRVISQLNTFDTLEEAKTFLNEMVIPDYNYWVGKEDYMERFMTVVERKFS</sequence>